<dbReference type="Pfam" id="PF00027">
    <property type="entry name" value="cNMP_binding"/>
    <property type="match status" value="1"/>
</dbReference>
<gene>
    <name evidence="2" type="ORF">EZH24_04320</name>
</gene>
<protein>
    <submittedName>
        <fullName evidence="2">Cyclic nucleotide-binding domain-containing protein</fullName>
    </submittedName>
</protein>
<feature type="domain" description="Cyclic nucleotide-binding" evidence="1">
    <location>
        <begin position="1"/>
        <end position="88"/>
    </location>
</feature>
<accession>A0ABY2TTW0</accession>
<dbReference type="Proteomes" id="UP000310168">
    <property type="component" value="Unassembled WGS sequence"/>
</dbReference>
<dbReference type="InterPro" id="IPR014710">
    <property type="entry name" value="RmlC-like_jellyroll"/>
</dbReference>
<name>A0ABY2TTW0_9SPIR</name>
<organism evidence="2 3">
    <name type="scientific">Brachyspira catarrhinii</name>
    <dbReference type="NCBI Taxonomy" id="2528966"/>
    <lineage>
        <taxon>Bacteria</taxon>
        <taxon>Pseudomonadati</taxon>
        <taxon>Spirochaetota</taxon>
        <taxon>Spirochaetia</taxon>
        <taxon>Brachyspirales</taxon>
        <taxon>Brachyspiraceae</taxon>
        <taxon>Brachyspira</taxon>
    </lineage>
</organism>
<dbReference type="RefSeq" id="WP_137997898.1">
    <property type="nucleotide sequence ID" value="NZ_SJDU01000075.1"/>
</dbReference>
<comment type="caution">
    <text evidence="2">The sequence shown here is derived from an EMBL/GenBank/DDBJ whole genome shotgun (WGS) entry which is preliminary data.</text>
</comment>
<evidence type="ECO:0000259" key="1">
    <source>
        <dbReference type="PROSITE" id="PS50042"/>
    </source>
</evidence>
<dbReference type="SUPFAM" id="SSF51206">
    <property type="entry name" value="cAMP-binding domain-like"/>
    <property type="match status" value="2"/>
</dbReference>
<dbReference type="InterPro" id="IPR000595">
    <property type="entry name" value="cNMP-bd_dom"/>
</dbReference>
<evidence type="ECO:0000313" key="2">
    <source>
        <dbReference type="EMBL" id="TKZ35621.1"/>
    </source>
</evidence>
<keyword evidence="3" id="KW-1185">Reference proteome</keyword>
<evidence type="ECO:0000313" key="3">
    <source>
        <dbReference type="Proteomes" id="UP000310168"/>
    </source>
</evidence>
<dbReference type="InterPro" id="IPR018490">
    <property type="entry name" value="cNMP-bd_dom_sf"/>
</dbReference>
<dbReference type="PROSITE" id="PS50042">
    <property type="entry name" value="CNMP_BINDING_3"/>
    <property type="match status" value="1"/>
</dbReference>
<reference evidence="2 3" key="1">
    <citation type="journal article" date="2019" name="Anaerobe">
        <title>Brachyspira catarrhinii sp. nov., an anaerobic intestinal spirochaete isolated from vervet monkeys may have been misidentified as Brachyspira aalborgi in previous studies.</title>
        <authorList>
            <person name="Phillips N.D."/>
            <person name="La T."/>
            <person name="Hampson D.J."/>
        </authorList>
    </citation>
    <scope>NUCLEOTIDE SEQUENCE [LARGE SCALE GENOMIC DNA]</scope>
    <source>
        <strain evidence="2 3">Z12</strain>
    </source>
</reference>
<dbReference type="Gene3D" id="2.60.120.10">
    <property type="entry name" value="Jelly Rolls"/>
    <property type="match status" value="2"/>
</dbReference>
<sequence length="398" mass="46433">MSDSKTVKFKKDSIIYIEGQEPKHTFYIIVSGTVVAYSYFADNYSVEYKAGEIIGFFNAVINEPISSTVKAIEDVELLEMNIQEIENINNRSIINKMYDYLLLNLERWLDRYYYFLNKANKPYIQSEAKTSDIIEMGKIYYNNGFYGAAYKIFNNYKNSNNESNKEKVKEIDKLILEIEPLIEDFKEPELIDNNVYKYKKGYCLYTEIQSNDYLYIIKFGKVGVYNIFNSKQVTRRVAIDGDIINGYAPTSKNQALSTTAIILQDSIIQAVKKEEIINLLYVDKNIRLYLTKIMSMRIQMTISRIKAFNANNITSKFIIIIEALIKNELLFRDITKIEFPYNIYDICSIIGIDYNEDIENELEKIKSISISKNGNLLVNDIDAFYEDYKIYSMRTSNK</sequence>
<dbReference type="EMBL" id="SJDU01000075">
    <property type="protein sequence ID" value="TKZ35621.1"/>
    <property type="molecule type" value="Genomic_DNA"/>
</dbReference>
<proteinExistence type="predicted"/>
<dbReference type="CDD" id="cd00038">
    <property type="entry name" value="CAP_ED"/>
    <property type="match status" value="1"/>
</dbReference>